<name>A0A7Z0CH35_9MICO</name>
<keyword evidence="2" id="KW-1185">Reference proteome</keyword>
<protein>
    <submittedName>
        <fullName evidence="1">Uncharacterized protein</fullName>
    </submittedName>
</protein>
<dbReference type="Proteomes" id="UP000547973">
    <property type="component" value="Unassembled WGS sequence"/>
</dbReference>
<sequence>MFTIGSDSPWFLFLGFSVAGGGQFACFEVSVVAGFDFGWCAVVELGVAPLVVPPPHPFEGGEFGLLDGALGAAGADQFGLEQPVHGLSESVDAPIVVNSRIRGLRVGA</sequence>
<dbReference type="EMBL" id="JACBZO010000001">
    <property type="protein sequence ID" value="NYI40409.1"/>
    <property type="molecule type" value="Genomic_DNA"/>
</dbReference>
<dbReference type="AlphaFoldDB" id="A0A7Z0CH35"/>
<gene>
    <name evidence="1" type="ORF">BKA03_000528</name>
</gene>
<accession>A0A7Z0CH35</accession>
<evidence type="ECO:0000313" key="2">
    <source>
        <dbReference type="Proteomes" id="UP000547973"/>
    </source>
</evidence>
<proteinExistence type="predicted"/>
<comment type="caution">
    <text evidence="1">The sequence shown here is derived from an EMBL/GenBank/DDBJ whole genome shotgun (WGS) entry which is preliminary data.</text>
</comment>
<evidence type="ECO:0000313" key="1">
    <source>
        <dbReference type="EMBL" id="NYI40409.1"/>
    </source>
</evidence>
<organism evidence="1 2">
    <name type="scientific">Demequina lutea</name>
    <dbReference type="NCBI Taxonomy" id="431489"/>
    <lineage>
        <taxon>Bacteria</taxon>
        <taxon>Bacillati</taxon>
        <taxon>Actinomycetota</taxon>
        <taxon>Actinomycetes</taxon>
        <taxon>Micrococcales</taxon>
        <taxon>Demequinaceae</taxon>
        <taxon>Demequina</taxon>
    </lineage>
</organism>
<reference evidence="1 2" key="1">
    <citation type="submission" date="2020-07" db="EMBL/GenBank/DDBJ databases">
        <title>Sequencing the genomes of 1000 actinobacteria strains.</title>
        <authorList>
            <person name="Klenk H.-P."/>
        </authorList>
    </citation>
    <scope>NUCLEOTIDE SEQUENCE [LARGE SCALE GENOMIC DNA]</scope>
    <source>
        <strain evidence="1 2">DSM 19970</strain>
    </source>
</reference>